<proteinExistence type="predicted"/>
<dbReference type="EMBL" id="KL197722">
    <property type="protein sequence ID" value="KDQ56315.1"/>
    <property type="molecule type" value="Genomic_DNA"/>
</dbReference>
<sequence length="82" mass="9147">MGGAPPDVGGKQFYSSPTLLPRLGESDWAVLPRLHLVTAESLMLFVTQSNRRSPEIDPSQHECLPQPNSKKLWCCTGWQAKR</sequence>
<name>A0A067PR74_9AGAM</name>
<evidence type="ECO:0000313" key="1">
    <source>
        <dbReference type="EMBL" id="KDQ56315.1"/>
    </source>
</evidence>
<dbReference type="AlphaFoldDB" id="A0A067PR74"/>
<dbReference type="InParanoid" id="A0A067PR74"/>
<evidence type="ECO:0000313" key="2">
    <source>
        <dbReference type="Proteomes" id="UP000027265"/>
    </source>
</evidence>
<protein>
    <submittedName>
        <fullName evidence="1">Uncharacterized protein</fullName>
    </submittedName>
</protein>
<reference evidence="2" key="1">
    <citation type="journal article" date="2014" name="Proc. Natl. Acad. Sci. U.S.A.">
        <title>Extensive sampling of basidiomycete genomes demonstrates inadequacy of the white-rot/brown-rot paradigm for wood decay fungi.</title>
        <authorList>
            <person name="Riley R."/>
            <person name="Salamov A.A."/>
            <person name="Brown D.W."/>
            <person name="Nagy L.G."/>
            <person name="Floudas D."/>
            <person name="Held B.W."/>
            <person name="Levasseur A."/>
            <person name="Lombard V."/>
            <person name="Morin E."/>
            <person name="Otillar R."/>
            <person name="Lindquist E.A."/>
            <person name="Sun H."/>
            <person name="LaButti K.M."/>
            <person name="Schmutz J."/>
            <person name="Jabbour D."/>
            <person name="Luo H."/>
            <person name="Baker S.E."/>
            <person name="Pisabarro A.G."/>
            <person name="Walton J.D."/>
            <person name="Blanchette R.A."/>
            <person name="Henrissat B."/>
            <person name="Martin F."/>
            <person name="Cullen D."/>
            <person name="Hibbett D.S."/>
            <person name="Grigoriev I.V."/>
        </authorList>
    </citation>
    <scope>NUCLEOTIDE SEQUENCE [LARGE SCALE GENOMIC DNA]</scope>
    <source>
        <strain evidence="2">MUCL 33604</strain>
    </source>
</reference>
<organism evidence="1 2">
    <name type="scientific">Jaapia argillacea MUCL 33604</name>
    <dbReference type="NCBI Taxonomy" id="933084"/>
    <lineage>
        <taxon>Eukaryota</taxon>
        <taxon>Fungi</taxon>
        <taxon>Dikarya</taxon>
        <taxon>Basidiomycota</taxon>
        <taxon>Agaricomycotina</taxon>
        <taxon>Agaricomycetes</taxon>
        <taxon>Agaricomycetidae</taxon>
        <taxon>Jaapiales</taxon>
        <taxon>Jaapiaceae</taxon>
        <taxon>Jaapia</taxon>
    </lineage>
</organism>
<keyword evidence="2" id="KW-1185">Reference proteome</keyword>
<accession>A0A067PR74</accession>
<dbReference type="Proteomes" id="UP000027265">
    <property type="component" value="Unassembled WGS sequence"/>
</dbReference>
<gene>
    <name evidence="1" type="ORF">JAAARDRAFT_36489</name>
</gene>
<dbReference type="HOGENOM" id="CLU_2558594_0_0_1"/>